<dbReference type="PANTHER" id="PTHR33332">
    <property type="entry name" value="REVERSE TRANSCRIPTASE DOMAIN-CONTAINING PROTEIN"/>
    <property type="match status" value="1"/>
</dbReference>
<dbReference type="STRING" id="105785.A0A2J7Q1X0"/>
<evidence type="ECO:0000313" key="2">
    <source>
        <dbReference type="EMBL" id="PNF22588.1"/>
    </source>
</evidence>
<dbReference type="GO" id="GO:0003824">
    <property type="term" value="F:catalytic activity"/>
    <property type="evidence" value="ECO:0007669"/>
    <property type="project" value="InterPro"/>
</dbReference>
<proteinExistence type="predicted"/>
<dbReference type="AlphaFoldDB" id="A0A2J7Q1X0"/>
<gene>
    <name evidence="2" type="ORF">B7P43_G12677</name>
</gene>
<dbReference type="OrthoDB" id="414730at2759"/>
<dbReference type="EMBL" id="NEVH01019376">
    <property type="protein sequence ID" value="PNF22588.1"/>
    <property type="molecule type" value="Genomic_DNA"/>
</dbReference>
<dbReference type="InterPro" id="IPR036691">
    <property type="entry name" value="Endo/exonu/phosph_ase_sf"/>
</dbReference>
<dbReference type="InParanoid" id="A0A2J7Q1X0"/>
<accession>A0A2J7Q1X0</accession>
<comment type="caution">
    <text evidence="2">The sequence shown here is derived from an EMBL/GenBank/DDBJ whole genome shotgun (WGS) entry which is preliminary data.</text>
</comment>
<dbReference type="InterPro" id="IPR000477">
    <property type="entry name" value="RT_dom"/>
</dbReference>
<dbReference type="InterPro" id="IPR005135">
    <property type="entry name" value="Endo/exonuclease/phosphatase"/>
</dbReference>
<dbReference type="CDD" id="cd01650">
    <property type="entry name" value="RT_nLTR_like"/>
    <property type="match status" value="1"/>
</dbReference>
<dbReference type="Gene3D" id="3.60.10.10">
    <property type="entry name" value="Endonuclease/exonuclease/phosphatase"/>
    <property type="match status" value="1"/>
</dbReference>
<dbReference type="PROSITE" id="PS50878">
    <property type="entry name" value="RT_POL"/>
    <property type="match status" value="1"/>
</dbReference>
<reference evidence="2 3" key="1">
    <citation type="submission" date="2017-12" db="EMBL/GenBank/DDBJ databases">
        <title>Hemimetabolous genomes reveal molecular basis of termite eusociality.</title>
        <authorList>
            <person name="Harrison M.C."/>
            <person name="Jongepier E."/>
            <person name="Robertson H.M."/>
            <person name="Arning N."/>
            <person name="Bitard-Feildel T."/>
            <person name="Chao H."/>
            <person name="Childers C.P."/>
            <person name="Dinh H."/>
            <person name="Doddapaneni H."/>
            <person name="Dugan S."/>
            <person name="Gowin J."/>
            <person name="Greiner C."/>
            <person name="Han Y."/>
            <person name="Hu H."/>
            <person name="Hughes D.S.T."/>
            <person name="Huylmans A.-K."/>
            <person name="Kemena C."/>
            <person name="Kremer L.P.M."/>
            <person name="Lee S.L."/>
            <person name="Lopez-Ezquerra A."/>
            <person name="Mallet L."/>
            <person name="Monroy-Kuhn J.M."/>
            <person name="Moser A."/>
            <person name="Murali S.C."/>
            <person name="Muzny D.M."/>
            <person name="Otani S."/>
            <person name="Piulachs M.-D."/>
            <person name="Poelchau M."/>
            <person name="Qu J."/>
            <person name="Schaub F."/>
            <person name="Wada-Katsumata A."/>
            <person name="Worley K.C."/>
            <person name="Xie Q."/>
            <person name="Ylla G."/>
            <person name="Poulsen M."/>
            <person name="Gibbs R.A."/>
            <person name="Schal C."/>
            <person name="Richards S."/>
            <person name="Belles X."/>
            <person name="Korb J."/>
            <person name="Bornberg-Bauer E."/>
        </authorList>
    </citation>
    <scope>NUCLEOTIDE SEQUENCE [LARGE SCALE GENOMIC DNA]</scope>
    <source>
        <tissue evidence="2">Whole body</tissue>
    </source>
</reference>
<protein>
    <recommendedName>
        <fullName evidence="1">Reverse transcriptase domain-containing protein</fullName>
    </recommendedName>
</protein>
<dbReference type="SUPFAM" id="SSF56672">
    <property type="entry name" value="DNA/RNA polymerases"/>
    <property type="match status" value="1"/>
</dbReference>
<dbReference type="GO" id="GO:0071897">
    <property type="term" value="P:DNA biosynthetic process"/>
    <property type="evidence" value="ECO:0007669"/>
    <property type="project" value="UniProtKB-ARBA"/>
</dbReference>
<dbReference type="Pfam" id="PF14529">
    <property type="entry name" value="Exo_endo_phos_2"/>
    <property type="match status" value="1"/>
</dbReference>
<sequence length="866" mass="101346">MGSENDFEMSEVELVDFKLILVCIYRSPHSDFYTFLEKLEIVIFKVQMKGMKLILCGDWNINFLQDSTQLSALLNLLETYNLINTVTSPTRVTKNSVSLIDVMITDKVYYKNLTEVLDLGYSDHLAQILHIKVNKPKTGWKKITRRQFSGRNIEEFNHLLEMESWEDVLLYDEVNTSYNTFLNRFLYYFERSFPLKTVHKKNHNEIKWLTQGIKVSSQKMRLLNTLKKNTNLSNDILEYINRYQKIYKSVITEAKRKENDRFMLRSHNKTKAIWQIINKETGSFRQGDYITSLKNGSEETSNQQKIADMLNSFFIESIEDLLANNINHSPVQTSQQRIQYQMNTMFWLPITEIEIERVIKSLRGKPSAGFDEIPEYLAKRCSQYIKKPLVHIFNASLKSGVFPDKMKIAKVRPLYKKGERHEVCNYRPIAVLSVFSKILEKLVYNRLISFVTKYAILTEVQNGFRKNKSTETASQTFIESIQEAMDRRFHVIGIFFDLTKAYDVINHSILLDKLNYYGIRGVTNLWFKSYLSHRVQFVETNYLNKKTQNKYISPLRETIHGVPQGSILGPLLFLLYINDLPLNVQGGEMVLFADDINVLVIDKEEGIAQQKINKIMKQLETWFQVNNLLINIKKTVAMSFHLSKSRFVVRPRVFYNNLEIAYSSELRFLGIDITENLKWSTHIQSLCSKLSKTSYIIKSLRGVLSPNMLRSIYFAKFQSLLRYGIIFWGCEGDSIKVFRMQKRVLRIISGLGKRDSCRQIFKDYGILTVTSLYILEVLCYIKKHKADLIQNINIHSYNTRINKDFHVQFCRTTLFKKSVVNMGIELHSKLPDKIKNSVGFSVFKRDLKSFLLKHSFYTINEFVSFK</sequence>
<evidence type="ECO:0000313" key="3">
    <source>
        <dbReference type="Proteomes" id="UP000235965"/>
    </source>
</evidence>
<dbReference type="InterPro" id="IPR043502">
    <property type="entry name" value="DNA/RNA_pol_sf"/>
</dbReference>
<dbReference type="Proteomes" id="UP000235965">
    <property type="component" value="Unassembled WGS sequence"/>
</dbReference>
<dbReference type="SUPFAM" id="SSF56219">
    <property type="entry name" value="DNase I-like"/>
    <property type="match status" value="1"/>
</dbReference>
<dbReference type="Pfam" id="PF00078">
    <property type="entry name" value="RVT_1"/>
    <property type="match status" value="1"/>
</dbReference>
<feature type="domain" description="Reverse transcriptase" evidence="1">
    <location>
        <begin position="395"/>
        <end position="673"/>
    </location>
</feature>
<organism evidence="2 3">
    <name type="scientific">Cryptotermes secundus</name>
    <dbReference type="NCBI Taxonomy" id="105785"/>
    <lineage>
        <taxon>Eukaryota</taxon>
        <taxon>Metazoa</taxon>
        <taxon>Ecdysozoa</taxon>
        <taxon>Arthropoda</taxon>
        <taxon>Hexapoda</taxon>
        <taxon>Insecta</taxon>
        <taxon>Pterygota</taxon>
        <taxon>Neoptera</taxon>
        <taxon>Polyneoptera</taxon>
        <taxon>Dictyoptera</taxon>
        <taxon>Blattodea</taxon>
        <taxon>Blattoidea</taxon>
        <taxon>Termitoidae</taxon>
        <taxon>Kalotermitidae</taxon>
        <taxon>Cryptotermitinae</taxon>
        <taxon>Cryptotermes</taxon>
    </lineage>
</organism>
<evidence type="ECO:0000259" key="1">
    <source>
        <dbReference type="PROSITE" id="PS50878"/>
    </source>
</evidence>
<keyword evidence="3" id="KW-1185">Reference proteome</keyword>
<name>A0A2J7Q1X0_9NEOP</name>